<gene>
    <name evidence="3" type="ORF">NJLHNGOC_15405</name>
</gene>
<dbReference type="RefSeq" id="WP_206059821.1">
    <property type="nucleotide sequence ID" value="NZ_QEXL01000052.1"/>
</dbReference>
<dbReference type="Proteomes" id="UP000252680">
    <property type="component" value="Unassembled WGS sequence"/>
</dbReference>
<dbReference type="SUPFAM" id="SSF48452">
    <property type="entry name" value="TPR-like"/>
    <property type="match status" value="1"/>
</dbReference>
<dbReference type="CDD" id="cd03809">
    <property type="entry name" value="GT4_MtfB-like"/>
    <property type="match status" value="1"/>
</dbReference>
<dbReference type="Gene3D" id="1.25.40.10">
    <property type="entry name" value="Tetratricopeptide repeat domain"/>
    <property type="match status" value="1"/>
</dbReference>
<evidence type="ECO:0000256" key="1">
    <source>
        <dbReference type="PROSITE-ProRule" id="PRU00339"/>
    </source>
</evidence>
<dbReference type="GO" id="GO:0016757">
    <property type="term" value="F:glycosyltransferase activity"/>
    <property type="evidence" value="ECO:0007669"/>
    <property type="project" value="InterPro"/>
</dbReference>
<dbReference type="Gene3D" id="3.40.50.2000">
    <property type="entry name" value="Glycogen Phosphorylase B"/>
    <property type="match status" value="1"/>
</dbReference>
<proteinExistence type="predicted"/>
<dbReference type="PANTHER" id="PTHR46401">
    <property type="entry name" value="GLYCOSYLTRANSFERASE WBBK-RELATED"/>
    <property type="match status" value="1"/>
</dbReference>
<dbReference type="InterPro" id="IPR001296">
    <property type="entry name" value="Glyco_trans_1"/>
</dbReference>
<dbReference type="InterPro" id="IPR011990">
    <property type="entry name" value="TPR-like_helical_dom_sf"/>
</dbReference>
<reference evidence="3 4" key="1">
    <citation type="submission" date="2018-05" db="EMBL/GenBank/DDBJ databases">
        <title>Komagataeibacter cocois sp. nov., for a novel cellulose- producing strain isolated from coconut milk.</title>
        <authorList>
            <person name="Liu L."/>
            <person name="Wang Y."/>
            <person name="Liu S."/>
            <person name="Bi J."/>
            <person name="Chen H."/>
            <person name="Deng J."/>
            <person name="Zhang C."/>
            <person name="Hu Q."/>
            <person name="Li C."/>
        </authorList>
    </citation>
    <scope>NUCLEOTIDE SEQUENCE [LARGE SCALE GENOMIC DNA]</scope>
    <source>
        <strain evidence="3 4">WE7</strain>
    </source>
</reference>
<dbReference type="SUPFAM" id="SSF53756">
    <property type="entry name" value="UDP-Glycosyltransferase/glycogen phosphorylase"/>
    <property type="match status" value="1"/>
</dbReference>
<organism evidence="3 4">
    <name type="scientific">Novacetimonas cocois</name>
    <dbReference type="NCBI Taxonomy" id="1747507"/>
    <lineage>
        <taxon>Bacteria</taxon>
        <taxon>Pseudomonadati</taxon>
        <taxon>Pseudomonadota</taxon>
        <taxon>Alphaproteobacteria</taxon>
        <taxon>Acetobacterales</taxon>
        <taxon>Acetobacteraceae</taxon>
        <taxon>Novacetimonas</taxon>
    </lineage>
</organism>
<feature type="domain" description="Glycosyl transferase family 1" evidence="2">
    <location>
        <begin position="232"/>
        <end position="391"/>
    </location>
</feature>
<dbReference type="InterPro" id="IPR019734">
    <property type="entry name" value="TPR_rpt"/>
</dbReference>
<evidence type="ECO:0000259" key="2">
    <source>
        <dbReference type="Pfam" id="PF00534"/>
    </source>
</evidence>
<accession>A0A365YPY6</accession>
<comment type="caution">
    <text evidence="3">The sequence shown here is derived from an EMBL/GenBank/DDBJ whole genome shotgun (WGS) entry which is preliminary data.</text>
</comment>
<protein>
    <recommendedName>
        <fullName evidence="2">Glycosyl transferase family 1 domain-containing protein</fullName>
    </recommendedName>
</protein>
<dbReference type="AlphaFoldDB" id="A0A365YPY6"/>
<dbReference type="PANTHER" id="PTHR46401:SF9">
    <property type="entry name" value="MANNOSYLTRANSFERASE A"/>
    <property type="match status" value="1"/>
</dbReference>
<sequence length="716" mass="82064">MKNPDTSEDSVAQNSRPVIWLDISDFMYYAEAGNISVSGIQRVIANLVTYRNFSTHEIVPVMLERHARDICKIDVELFQKLVDALQSGQHDSKYIQSLEQAARKTILPITLSANDIFVMAGAFWVYEDYDFLKRLRENGQKIALFVHDLIQIRNPEYVAPVATNRFEETFLDVLAEVTLLLTNSDFVRDDVKDYIRTKMKLDIPVESIKLPTELPQISYTYKNVRPELINIAKNNYVLYVSTIEIRKNHILLLKVWEKLLREKNIAVPPLVFVGKWGWEIKELENFIEICGGLGKWIFIFNNISDEELSYLYKNCLLTAYTSFAEGWGLPVGESLAYGKPCIASDTTSIPEVGGDCVEYIDPNNFEKTYEVFRSIFSNYENIKMLEENIRKNFEIRTWKTYCTEFYNSINKHLESKAYISPDGNYIYSPGEIYFYGYDDISEQSRKGGELITARMTRIYGWHRLENWGCWATAPKATLHLPTKLPQGKKISIFVRIQAAPSREKMWLSCNGGGKDFSYGYVSTSPAFINFDGIVGKNGTILISLNSTPVPLIDGSYPFVHVGISAIGFVSTDDNNAYIKFLGKLLNETPKKISATISQDSFESQQESPFLLRILLGKAENPTPLIGNFEKLVDKVSLFAARRAARKHKWAKAEKYYASMLRRYINRPSILIQYGHMLKEQGLYDAASMAYRQAMKFDPENKDARHHFSAIQHLRKK</sequence>
<dbReference type="EMBL" id="QEXL01000052">
    <property type="protein sequence ID" value="RBM04447.1"/>
    <property type="molecule type" value="Genomic_DNA"/>
</dbReference>
<name>A0A365YPY6_9PROT</name>
<feature type="repeat" description="TPR" evidence="1">
    <location>
        <begin position="667"/>
        <end position="700"/>
    </location>
</feature>
<evidence type="ECO:0000313" key="3">
    <source>
        <dbReference type="EMBL" id="RBM04447.1"/>
    </source>
</evidence>
<evidence type="ECO:0000313" key="4">
    <source>
        <dbReference type="Proteomes" id="UP000252680"/>
    </source>
</evidence>
<dbReference type="PROSITE" id="PS50005">
    <property type="entry name" value="TPR"/>
    <property type="match status" value="1"/>
</dbReference>
<keyword evidence="1" id="KW-0802">TPR repeat</keyword>
<keyword evidence="4" id="KW-1185">Reference proteome</keyword>
<dbReference type="Pfam" id="PF00534">
    <property type="entry name" value="Glycos_transf_1"/>
    <property type="match status" value="1"/>
</dbReference>